<keyword evidence="3" id="KW-0804">Transcription</keyword>
<evidence type="ECO:0000259" key="4">
    <source>
        <dbReference type="PROSITE" id="PS50949"/>
    </source>
</evidence>
<evidence type="ECO:0000313" key="5">
    <source>
        <dbReference type="EMBL" id="GGE52965.1"/>
    </source>
</evidence>
<protein>
    <submittedName>
        <fullName evidence="5">HTH-type transcriptional regulator LutR</fullName>
    </submittedName>
</protein>
<dbReference type="GO" id="GO:0003677">
    <property type="term" value="F:DNA binding"/>
    <property type="evidence" value="ECO:0007669"/>
    <property type="project" value="UniProtKB-KW"/>
</dbReference>
<dbReference type="SMART" id="SM00345">
    <property type="entry name" value="HTH_GNTR"/>
    <property type="match status" value="1"/>
</dbReference>
<dbReference type="PROSITE" id="PS50949">
    <property type="entry name" value="HTH_GNTR"/>
    <property type="match status" value="1"/>
</dbReference>
<dbReference type="Gene3D" id="1.10.10.10">
    <property type="entry name" value="Winged helix-like DNA-binding domain superfamily/Winged helix DNA-binding domain"/>
    <property type="match status" value="1"/>
</dbReference>
<dbReference type="Pfam" id="PF07729">
    <property type="entry name" value="FCD"/>
    <property type="match status" value="1"/>
</dbReference>
<keyword evidence="1" id="KW-0805">Transcription regulation</keyword>
<dbReference type="AlphaFoldDB" id="A0A8J2YLX6"/>
<name>A0A8J2YLX6_9BACL</name>
<dbReference type="InterPro" id="IPR036388">
    <property type="entry name" value="WH-like_DNA-bd_sf"/>
</dbReference>
<dbReference type="RefSeq" id="WP_188697473.1">
    <property type="nucleotide sequence ID" value="NZ_BMIR01000022.1"/>
</dbReference>
<dbReference type="SUPFAM" id="SSF46785">
    <property type="entry name" value="Winged helix' DNA-binding domain"/>
    <property type="match status" value="1"/>
</dbReference>
<reference evidence="5" key="1">
    <citation type="journal article" date="2014" name="Int. J. Syst. Evol. Microbiol.">
        <title>Complete genome sequence of Corynebacterium casei LMG S-19264T (=DSM 44701T), isolated from a smear-ripened cheese.</title>
        <authorList>
            <consortium name="US DOE Joint Genome Institute (JGI-PGF)"/>
            <person name="Walter F."/>
            <person name="Albersmeier A."/>
            <person name="Kalinowski J."/>
            <person name="Ruckert C."/>
        </authorList>
    </citation>
    <scope>NUCLEOTIDE SEQUENCE</scope>
    <source>
        <strain evidence="5">CGMCC 1.15371</strain>
    </source>
</reference>
<dbReference type="CDD" id="cd07377">
    <property type="entry name" value="WHTH_GntR"/>
    <property type="match status" value="1"/>
</dbReference>
<dbReference type="InterPro" id="IPR011711">
    <property type="entry name" value="GntR_C"/>
</dbReference>
<sequence>MNYKKIRSKKIYEVVIDELLQMIHSGKLKPGEKLASVQQLAENFQVGRSAIREALSALRVMGLVDMRQGEGTYVTEHNPAALSKAMFSSLLMDEKDIKNLLEVRRILELGAVEAAANHRTKTDLEHLKAALLEMKEAGDEELGEKADLAFHMGLATATQNQLLVHLMSNVSEIMVEAMRETRKLWLFSQHNTLEQIFLEHKEIYEAVELRDGVKARRCLLNHLERVEATLLKYHQKKE</sequence>
<feature type="domain" description="HTH gntR-type" evidence="4">
    <location>
        <begin position="9"/>
        <end position="77"/>
    </location>
</feature>
<dbReference type="SMART" id="SM00895">
    <property type="entry name" value="FCD"/>
    <property type="match status" value="1"/>
</dbReference>
<dbReference type="InterPro" id="IPR000524">
    <property type="entry name" value="Tscrpt_reg_HTH_GntR"/>
</dbReference>
<dbReference type="InterPro" id="IPR036390">
    <property type="entry name" value="WH_DNA-bd_sf"/>
</dbReference>
<keyword evidence="2" id="KW-0238">DNA-binding</keyword>
<reference evidence="5" key="2">
    <citation type="submission" date="2020-09" db="EMBL/GenBank/DDBJ databases">
        <authorList>
            <person name="Sun Q."/>
            <person name="Zhou Y."/>
        </authorList>
    </citation>
    <scope>NUCLEOTIDE SEQUENCE</scope>
    <source>
        <strain evidence="5">CGMCC 1.15371</strain>
    </source>
</reference>
<dbReference type="GO" id="GO:0003700">
    <property type="term" value="F:DNA-binding transcription factor activity"/>
    <property type="evidence" value="ECO:0007669"/>
    <property type="project" value="InterPro"/>
</dbReference>
<dbReference type="EMBL" id="BMIR01000022">
    <property type="protein sequence ID" value="GGE52965.1"/>
    <property type="molecule type" value="Genomic_DNA"/>
</dbReference>
<evidence type="ECO:0000256" key="3">
    <source>
        <dbReference type="ARBA" id="ARBA00023163"/>
    </source>
</evidence>
<comment type="caution">
    <text evidence="5">The sequence shown here is derived from an EMBL/GenBank/DDBJ whole genome shotgun (WGS) entry which is preliminary data.</text>
</comment>
<evidence type="ECO:0000256" key="1">
    <source>
        <dbReference type="ARBA" id="ARBA00023015"/>
    </source>
</evidence>
<organism evidence="5 6">
    <name type="scientific">Pullulanibacillus camelliae</name>
    <dbReference type="NCBI Taxonomy" id="1707096"/>
    <lineage>
        <taxon>Bacteria</taxon>
        <taxon>Bacillati</taxon>
        <taxon>Bacillota</taxon>
        <taxon>Bacilli</taxon>
        <taxon>Bacillales</taxon>
        <taxon>Sporolactobacillaceae</taxon>
        <taxon>Pullulanibacillus</taxon>
    </lineage>
</organism>
<accession>A0A8J2YLX6</accession>
<dbReference type="SUPFAM" id="SSF48008">
    <property type="entry name" value="GntR ligand-binding domain-like"/>
    <property type="match status" value="1"/>
</dbReference>
<dbReference type="InterPro" id="IPR008920">
    <property type="entry name" value="TF_FadR/GntR_C"/>
</dbReference>
<proteinExistence type="predicted"/>
<evidence type="ECO:0000313" key="6">
    <source>
        <dbReference type="Proteomes" id="UP000628775"/>
    </source>
</evidence>
<evidence type="ECO:0000256" key="2">
    <source>
        <dbReference type="ARBA" id="ARBA00023125"/>
    </source>
</evidence>
<keyword evidence="6" id="KW-1185">Reference proteome</keyword>
<gene>
    <name evidence="5" type="primary">lutR</name>
    <name evidence="5" type="ORF">GCM10011391_34810</name>
</gene>
<dbReference type="Gene3D" id="1.20.120.530">
    <property type="entry name" value="GntR ligand-binding domain-like"/>
    <property type="match status" value="1"/>
</dbReference>
<dbReference type="PRINTS" id="PR00035">
    <property type="entry name" value="HTHGNTR"/>
</dbReference>
<dbReference type="PANTHER" id="PTHR43537">
    <property type="entry name" value="TRANSCRIPTIONAL REGULATOR, GNTR FAMILY"/>
    <property type="match status" value="1"/>
</dbReference>
<dbReference type="Proteomes" id="UP000628775">
    <property type="component" value="Unassembled WGS sequence"/>
</dbReference>
<dbReference type="Pfam" id="PF00392">
    <property type="entry name" value="GntR"/>
    <property type="match status" value="1"/>
</dbReference>
<dbReference type="PANTHER" id="PTHR43537:SF5">
    <property type="entry name" value="UXU OPERON TRANSCRIPTIONAL REGULATOR"/>
    <property type="match status" value="1"/>
</dbReference>